<dbReference type="AlphaFoldDB" id="A0A225D4B8"/>
<dbReference type="Proteomes" id="UP000214646">
    <property type="component" value="Unassembled WGS sequence"/>
</dbReference>
<evidence type="ECO:0000313" key="2">
    <source>
        <dbReference type="EMBL" id="OWK36441.1"/>
    </source>
</evidence>
<evidence type="ECO:0000256" key="1">
    <source>
        <dbReference type="SAM" id="Phobius"/>
    </source>
</evidence>
<reference evidence="3" key="1">
    <citation type="submission" date="2017-06" db="EMBL/GenBank/DDBJ databases">
        <title>Genome analysis of Fimbriiglobus ruber SP5, the first member of the order Planctomycetales with confirmed chitinolytic capability.</title>
        <authorList>
            <person name="Ravin N.V."/>
            <person name="Rakitin A.L."/>
            <person name="Ivanova A.A."/>
            <person name="Beletsky A.V."/>
            <person name="Kulichevskaya I.S."/>
            <person name="Mardanov A.V."/>
            <person name="Dedysh S.N."/>
        </authorList>
    </citation>
    <scope>NUCLEOTIDE SEQUENCE [LARGE SCALE GENOMIC DNA]</scope>
    <source>
        <strain evidence="3">SP5</strain>
    </source>
</reference>
<proteinExistence type="predicted"/>
<feature type="transmembrane region" description="Helical" evidence="1">
    <location>
        <begin position="76"/>
        <end position="100"/>
    </location>
</feature>
<evidence type="ECO:0000313" key="3">
    <source>
        <dbReference type="Proteomes" id="UP000214646"/>
    </source>
</evidence>
<accession>A0A225D4B8</accession>
<keyword evidence="1" id="KW-0472">Membrane</keyword>
<feature type="transmembrane region" description="Helical" evidence="1">
    <location>
        <begin position="47"/>
        <end position="64"/>
    </location>
</feature>
<gene>
    <name evidence="2" type="ORF">FRUB_09004</name>
</gene>
<sequence>MRRVLQSHAIGIGCAVLYWMIAVAIAAREAAADVPFGPTHPAVRTTALFAAAAWGMVAAVMLLSSPRGWDSGDRRFLQMAWLLAWSLFAIHVAAAFHFAHGWSHAVAVAHVEKESGAGEGIFVSYLFTLVWGADALWLAARPESYVRRPRWVAWTVHGLLAFVTFNATVVYGAGLARWGGAVGFAVLAYCFVQARNGESR</sequence>
<feature type="transmembrane region" description="Helical" evidence="1">
    <location>
        <begin position="151"/>
        <end position="169"/>
    </location>
</feature>
<protein>
    <recommendedName>
        <fullName evidence="4">Integral membrane protein</fullName>
    </recommendedName>
</protein>
<keyword evidence="1" id="KW-0812">Transmembrane</keyword>
<evidence type="ECO:0008006" key="4">
    <source>
        <dbReference type="Google" id="ProtNLM"/>
    </source>
</evidence>
<feature type="transmembrane region" description="Helical" evidence="1">
    <location>
        <begin position="7"/>
        <end position="27"/>
    </location>
</feature>
<keyword evidence="1" id="KW-1133">Transmembrane helix</keyword>
<feature type="transmembrane region" description="Helical" evidence="1">
    <location>
        <begin position="175"/>
        <end position="192"/>
    </location>
</feature>
<dbReference type="RefSeq" id="WP_088259442.1">
    <property type="nucleotide sequence ID" value="NZ_NIDE01000017.1"/>
</dbReference>
<dbReference type="OrthoDB" id="277696at2"/>
<dbReference type="EMBL" id="NIDE01000017">
    <property type="protein sequence ID" value="OWK36441.1"/>
    <property type="molecule type" value="Genomic_DNA"/>
</dbReference>
<feature type="transmembrane region" description="Helical" evidence="1">
    <location>
        <begin position="120"/>
        <end position="139"/>
    </location>
</feature>
<name>A0A225D4B8_9BACT</name>
<keyword evidence="3" id="KW-1185">Reference proteome</keyword>
<organism evidence="2 3">
    <name type="scientific">Fimbriiglobus ruber</name>
    <dbReference type="NCBI Taxonomy" id="1908690"/>
    <lineage>
        <taxon>Bacteria</taxon>
        <taxon>Pseudomonadati</taxon>
        <taxon>Planctomycetota</taxon>
        <taxon>Planctomycetia</taxon>
        <taxon>Gemmatales</taxon>
        <taxon>Gemmataceae</taxon>
        <taxon>Fimbriiglobus</taxon>
    </lineage>
</organism>
<comment type="caution">
    <text evidence="2">The sequence shown here is derived from an EMBL/GenBank/DDBJ whole genome shotgun (WGS) entry which is preliminary data.</text>
</comment>